<proteinExistence type="inferred from homology"/>
<evidence type="ECO:0000256" key="9">
    <source>
        <dbReference type="ARBA" id="ARBA00023204"/>
    </source>
</evidence>
<evidence type="ECO:0000256" key="6">
    <source>
        <dbReference type="ARBA" id="ARBA00022763"/>
    </source>
</evidence>
<dbReference type="RefSeq" id="WP_106308964.1">
    <property type="nucleotide sequence ID" value="NZ_PVWO01000317.1"/>
</dbReference>
<dbReference type="EMBL" id="PVWO01000317">
    <property type="protein sequence ID" value="PSB52775.1"/>
    <property type="molecule type" value="Genomic_DNA"/>
</dbReference>
<dbReference type="GO" id="GO:0046872">
    <property type="term" value="F:metal ion binding"/>
    <property type="evidence" value="ECO:0007669"/>
    <property type="project" value="UniProtKB-KW"/>
</dbReference>
<keyword evidence="7" id="KW-0378">Hydrolase</keyword>
<evidence type="ECO:0000256" key="1">
    <source>
        <dbReference type="ARBA" id="ARBA00001946"/>
    </source>
</evidence>
<evidence type="ECO:0000256" key="2">
    <source>
        <dbReference type="ARBA" id="ARBA00005582"/>
    </source>
</evidence>
<keyword evidence="6" id="KW-0227">DNA damage</keyword>
<evidence type="ECO:0000256" key="4">
    <source>
        <dbReference type="ARBA" id="ARBA00022705"/>
    </source>
</evidence>
<evidence type="ECO:0000256" key="5">
    <source>
        <dbReference type="ARBA" id="ARBA00022723"/>
    </source>
</evidence>
<keyword evidence="16" id="KW-1185">Reference proteome</keyword>
<feature type="binding site" evidence="13">
    <location>
        <position position="37"/>
    </location>
    <ligand>
        <name>Mg(2+)</name>
        <dbReference type="ChEBI" id="CHEBI:18420"/>
    </ligand>
</feature>
<keyword evidence="8 13" id="KW-0460">Magnesium</keyword>
<dbReference type="AlphaFoldDB" id="A0A2T1G6B9"/>
<dbReference type="Pfam" id="PF14815">
    <property type="entry name" value="NUDIX_4"/>
    <property type="match status" value="1"/>
</dbReference>
<protein>
    <recommendedName>
        <fullName evidence="11">8-oxo-dGTP diphosphatase</fullName>
        <ecNumber evidence="11">3.6.1.55</ecNumber>
    </recommendedName>
</protein>
<dbReference type="GO" id="GO:0044715">
    <property type="term" value="F:8-oxo-dGDP phosphatase activity"/>
    <property type="evidence" value="ECO:0007669"/>
    <property type="project" value="TreeGrafter"/>
</dbReference>
<feature type="binding site" evidence="13">
    <location>
        <position position="17"/>
    </location>
    <ligand>
        <name>Mg(2+)</name>
        <dbReference type="ChEBI" id="CHEBI:18420"/>
    </ligand>
</feature>
<dbReference type="PANTHER" id="PTHR47707:SF1">
    <property type="entry name" value="NUDIX HYDROLASE FAMILY PROTEIN"/>
    <property type="match status" value="1"/>
</dbReference>
<comment type="catalytic activity">
    <reaction evidence="10">
        <text>8-oxo-dGTP + H2O = 8-oxo-dGMP + diphosphate + H(+)</text>
        <dbReference type="Rhea" id="RHEA:31575"/>
        <dbReference type="ChEBI" id="CHEBI:15377"/>
        <dbReference type="ChEBI" id="CHEBI:15378"/>
        <dbReference type="ChEBI" id="CHEBI:33019"/>
        <dbReference type="ChEBI" id="CHEBI:63224"/>
        <dbReference type="ChEBI" id="CHEBI:77896"/>
        <dbReference type="EC" id="3.6.1.55"/>
    </reaction>
</comment>
<dbReference type="Proteomes" id="UP000238937">
    <property type="component" value="Unassembled WGS sequence"/>
</dbReference>
<evidence type="ECO:0000256" key="8">
    <source>
        <dbReference type="ARBA" id="ARBA00022842"/>
    </source>
</evidence>
<dbReference type="NCBIfam" id="TIGR00586">
    <property type="entry name" value="mutt"/>
    <property type="match status" value="1"/>
</dbReference>
<evidence type="ECO:0000256" key="13">
    <source>
        <dbReference type="PIRSR" id="PIRSR603561-2"/>
    </source>
</evidence>
<sequence>DKRKEGGSMGGLWEFPGGKIEAGETVVDCIIREIREELAIEISVGEHLISIDHTYPTFQLTLIAHHCHHISGTPQPIESDEVRWVNVSDLDKYQFPAANLEIISAIKKDSSHLSK</sequence>
<dbReference type="GO" id="GO:0008413">
    <property type="term" value="F:8-oxo-7,8-dihydroguanosine triphosphate pyrophosphatase activity"/>
    <property type="evidence" value="ECO:0007669"/>
    <property type="project" value="InterPro"/>
</dbReference>
<evidence type="ECO:0000256" key="12">
    <source>
        <dbReference type="PIRSR" id="PIRSR603561-1"/>
    </source>
</evidence>
<dbReference type="InterPro" id="IPR020476">
    <property type="entry name" value="Nudix_hydrolase"/>
</dbReference>
<dbReference type="InterPro" id="IPR000086">
    <property type="entry name" value="NUDIX_hydrolase_dom"/>
</dbReference>
<keyword evidence="5 13" id="KW-0479">Metal-binding</keyword>
<feature type="binding site" evidence="12">
    <location>
        <position position="99"/>
    </location>
    <ligand>
        <name>8-oxo-dGTP</name>
        <dbReference type="ChEBI" id="CHEBI:77896"/>
    </ligand>
</feature>
<feature type="domain" description="Nudix hydrolase" evidence="14">
    <location>
        <begin position="1"/>
        <end position="108"/>
    </location>
</feature>
<evidence type="ECO:0000313" key="16">
    <source>
        <dbReference type="Proteomes" id="UP000238937"/>
    </source>
</evidence>
<organism evidence="15 16">
    <name type="scientific">Chamaesiphon polymorphus CCALA 037</name>
    <dbReference type="NCBI Taxonomy" id="2107692"/>
    <lineage>
        <taxon>Bacteria</taxon>
        <taxon>Bacillati</taxon>
        <taxon>Cyanobacteriota</taxon>
        <taxon>Cyanophyceae</taxon>
        <taxon>Gomontiellales</taxon>
        <taxon>Chamaesiphonaceae</taxon>
        <taxon>Chamaesiphon</taxon>
    </lineage>
</organism>
<comment type="caution">
    <text evidence="15">The sequence shown here is derived from an EMBL/GenBank/DDBJ whole genome shotgun (WGS) entry which is preliminary data.</text>
</comment>
<feature type="non-terminal residue" evidence="15">
    <location>
        <position position="1"/>
    </location>
</feature>
<evidence type="ECO:0000313" key="15">
    <source>
        <dbReference type="EMBL" id="PSB52775.1"/>
    </source>
</evidence>
<comment type="similarity">
    <text evidence="2">Belongs to the Nudix hydrolase family.</text>
</comment>
<evidence type="ECO:0000259" key="14">
    <source>
        <dbReference type="PROSITE" id="PS51462"/>
    </source>
</evidence>
<reference evidence="15 16" key="1">
    <citation type="submission" date="2018-03" db="EMBL/GenBank/DDBJ databases">
        <title>The ancient ancestry and fast evolution of plastids.</title>
        <authorList>
            <person name="Moore K.R."/>
            <person name="Magnabosco C."/>
            <person name="Momper L."/>
            <person name="Gold D.A."/>
            <person name="Bosak T."/>
            <person name="Fournier G.P."/>
        </authorList>
    </citation>
    <scope>NUCLEOTIDE SEQUENCE [LARGE SCALE GENOMIC DNA]</scope>
    <source>
        <strain evidence="15 16">CCALA 037</strain>
    </source>
</reference>
<evidence type="ECO:0000256" key="3">
    <source>
        <dbReference type="ARBA" id="ARBA00022457"/>
    </source>
</evidence>
<dbReference type="GO" id="GO:0044716">
    <property type="term" value="F:8-oxo-GDP phosphatase activity"/>
    <property type="evidence" value="ECO:0007669"/>
    <property type="project" value="TreeGrafter"/>
</dbReference>
<evidence type="ECO:0000256" key="11">
    <source>
        <dbReference type="ARBA" id="ARBA00038905"/>
    </source>
</evidence>
<dbReference type="GO" id="GO:0006281">
    <property type="term" value="P:DNA repair"/>
    <property type="evidence" value="ECO:0007669"/>
    <property type="project" value="UniProtKB-KW"/>
</dbReference>
<dbReference type="InterPro" id="IPR029119">
    <property type="entry name" value="MutY_C"/>
</dbReference>
<dbReference type="Gene3D" id="3.90.79.10">
    <property type="entry name" value="Nucleoside Triphosphate Pyrophosphohydrolase"/>
    <property type="match status" value="1"/>
</dbReference>
<dbReference type="OrthoDB" id="9802365at2"/>
<dbReference type="EC" id="3.6.1.55" evidence="11"/>
<dbReference type="SUPFAM" id="SSF55811">
    <property type="entry name" value="Nudix"/>
    <property type="match status" value="1"/>
</dbReference>
<evidence type="ECO:0000256" key="7">
    <source>
        <dbReference type="ARBA" id="ARBA00022801"/>
    </source>
</evidence>
<dbReference type="GO" id="GO:0035539">
    <property type="term" value="F:8-oxo-7,8-dihydrodeoxyguanosine triphosphate pyrophosphatase activity"/>
    <property type="evidence" value="ECO:0007669"/>
    <property type="project" value="UniProtKB-EC"/>
</dbReference>
<feature type="binding site" evidence="12">
    <location>
        <begin position="14"/>
        <end position="17"/>
    </location>
    <ligand>
        <name>8-oxo-dGTP</name>
        <dbReference type="ChEBI" id="CHEBI:77896"/>
    </ligand>
</feature>
<evidence type="ECO:0000256" key="10">
    <source>
        <dbReference type="ARBA" id="ARBA00035861"/>
    </source>
</evidence>
<keyword evidence="4" id="KW-0235">DNA replication</keyword>
<name>A0A2T1G6B9_9CYAN</name>
<dbReference type="PROSITE" id="PS51462">
    <property type="entry name" value="NUDIX"/>
    <property type="match status" value="1"/>
</dbReference>
<feature type="binding site" evidence="12">
    <location>
        <position position="3"/>
    </location>
    <ligand>
        <name>8-oxo-dGTP</name>
        <dbReference type="ChEBI" id="CHEBI:77896"/>
    </ligand>
</feature>
<keyword evidence="3" id="KW-0515">Mutator protein</keyword>
<dbReference type="PANTHER" id="PTHR47707">
    <property type="entry name" value="8-OXO-DGTP DIPHOSPHATASE"/>
    <property type="match status" value="1"/>
</dbReference>
<accession>A0A2T1G6B9</accession>
<gene>
    <name evidence="15" type="ORF">C7B77_20145</name>
</gene>
<dbReference type="InterPro" id="IPR015797">
    <property type="entry name" value="NUDIX_hydrolase-like_dom_sf"/>
</dbReference>
<dbReference type="InterPro" id="IPR047127">
    <property type="entry name" value="MutT-like"/>
</dbReference>
<dbReference type="CDD" id="cd03425">
    <property type="entry name" value="NUDIX_MutT_NudA_like"/>
    <property type="match status" value="1"/>
</dbReference>
<comment type="cofactor">
    <cofactor evidence="1 13">
        <name>Mg(2+)</name>
        <dbReference type="ChEBI" id="CHEBI:18420"/>
    </cofactor>
</comment>
<dbReference type="GO" id="GO:0006260">
    <property type="term" value="P:DNA replication"/>
    <property type="evidence" value="ECO:0007669"/>
    <property type="project" value="UniProtKB-KW"/>
</dbReference>
<dbReference type="InterPro" id="IPR003561">
    <property type="entry name" value="Mutator_MutT"/>
</dbReference>
<keyword evidence="9" id="KW-0234">DNA repair</keyword>
<dbReference type="PRINTS" id="PR00502">
    <property type="entry name" value="NUDIXFAMILY"/>
</dbReference>